<dbReference type="Proteomes" id="UP001235712">
    <property type="component" value="Unassembled WGS sequence"/>
</dbReference>
<evidence type="ECO:0000313" key="2">
    <source>
        <dbReference type="Proteomes" id="UP001235712"/>
    </source>
</evidence>
<evidence type="ECO:0000313" key="1">
    <source>
        <dbReference type="EMBL" id="MDP9830169.1"/>
    </source>
</evidence>
<gene>
    <name evidence="1" type="ORF">J2S57_005918</name>
</gene>
<sequence>MATLYRAAQGDAQPRDLVERFVQDFDPKVMDMVVLTWVDLCADPGEPDEFTMAEDTPEPMKWAARVVFARLVNDEVNWNALWGLTCRFDEWIERWTSLLRFCTHRPQ</sequence>
<name>A0ABT9PBT3_9ACTN</name>
<dbReference type="RefSeq" id="WP_307249088.1">
    <property type="nucleotide sequence ID" value="NZ_JAUSQZ010000001.1"/>
</dbReference>
<reference evidence="1 2" key="1">
    <citation type="submission" date="2023-07" db="EMBL/GenBank/DDBJ databases">
        <title>Sequencing the genomes of 1000 actinobacteria strains.</title>
        <authorList>
            <person name="Klenk H.-P."/>
        </authorList>
    </citation>
    <scope>NUCLEOTIDE SEQUENCE [LARGE SCALE GENOMIC DNA]</scope>
    <source>
        <strain evidence="1 2">DSM 44388</strain>
    </source>
</reference>
<dbReference type="EMBL" id="JAUSQZ010000001">
    <property type="protein sequence ID" value="MDP9830169.1"/>
    <property type="molecule type" value="Genomic_DNA"/>
</dbReference>
<organism evidence="1 2">
    <name type="scientific">Kineosporia succinea</name>
    <dbReference type="NCBI Taxonomy" id="84632"/>
    <lineage>
        <taxon>Bacteria</taxon>
        <taxon>Bacillati</taxon>
        <taxon>Actinomycetota</taxon>
        <taxon>Actinomycetes</taxon>
        <taxon>Kineosporiales</taxon>
        <taxon>Kineosporiaceae</taxon>
        <taxon>Kineosporia</taxon>
    </lineage>
</organism>
<accession>A0ABT9PBT3</accession>
<protein>
    <submittedName>
        <fullName evidence="1">Uncharacterized protein</fullName>
    </submittedName>
</protein>
<proteinExistence type="predicted"/>
<keyword evidence="2" id="KW-1185">Reference proteome</keyword>
<comment type="caution">
    <text evidence="1">The sequence shown here is derived from an EMBL/GenBank/DDBJ whole genome shotgun (WGS) entry which is preliminary data.</text>
</comment>